<feature type="transmembrane region" description="Helical" evidence="5">
    <location>
        <begin position="68"/>
        <end position="90"/>
    </location>
</feature>
<gene>
    <name evidence="7" type="ORF">C7H19_03160</name>
</gene>
<reference evidence="7 8" key="1">
    <citation type="submission" date="2018-03" db="EMBL/GenBank/DDBJ databases">
        <title>The ancient ancestry and fast evolution of plastids.</title>
        <authorList>
            <person name="Moore K.R."/>
            <person name="Magnabosco C."/>
            <person name="Momper L."/>
            <person name="Gold D.A."/>
            <person name="Bosak T."/>
            <person name="Fournier G.P."/>
        </authorList>
    </citation>
    <scope>NUCLEOTIDE SEQUENCE [LARGE SCALE GENOMIC DNA]</scope>
    <source>
        <strain evidence="7 8">CCALA 016</strain>
    </source>
</reference>
<name>A0A2T1M2V0_9CHRO</name>
<comment type="subcellular location">
    <subcellularLocation>
        <location evidence="1">Endomembrane system</location>
        <topology evidence="1">Multi-pass membrane protein</topology>
    </subcellularLocation>
</comment>
<evidence type="ECO:0000256" key="5">
    <source>
        <dbReference type="SAM" id="Phobius"/>
    </source>
</evidence>
<dbReference type="EMBL" id="PXOH01000002">
    <property type="protein sequence ID" value="PSF39065.1"/>
    <property type="molecule type" value="Genomic_DNA"/>
</dbReference>
<feature type="domain" description="DUF202" evidence="6">
    <location>
        <begin position="20"/>
        <end position="96"/>
    </location>
</feature>
<proteinExistence type="predicted"/>
<feature type="transmembrane region" description="Helical" evidence="5">
    <location>
        <begin position="111"/>
        <end position="137"/>
    </location>
</feature>
<evidence type="ECO:0000313" key="8">
    <source>
        <dbReference type="Proteomes" id="UP000239001"/>
    </source>
</evidence>
<protein>
    <recommendedName>
        <fullName evidence="6">DUF202 domain-containing protein</fullName>
    </recommendedName>
</protein>
<evidence type="ECO:0000256" key="1">
    <source>
        <dbReference type="ARBA" id="ARBA00004127"/>
    </source>
</evidence>
<dbReference type="Pfam" id="PF02656">
    <property type="entry name" value="DUF202"/>
    <property type="match status" value="1"/>
</dbReference>
<dbReference type="GO" id="GO:0012505">
    <property type="term" value="C:endomembrane system"/>
    <property type="evidence" value="ECO:0007669"/>
    <property type="project" value="UniProtKB-SubCell"/>
</dbReference>
<keyword evidence="2 5" id="KW-0812">Transmembrane</keyword>
<dbReference type="AlphaFoldDB" id="A0A2T1M2V0"/>
<reference evidence="7 8" key="2">
    <citation type="submission" date="2018-03" db="EMBL/GenBank/DDBJ databases">
        <authorList>
            <person name="Keele B.F."/>
        </authorList>
    </citation>
    <scope>NUCLEOTIDE SEQUENCE [LARGE SCALE GENOMIC DNA]</scope>
    <source>
        <strain evidence="7 8">CCALA 016</strain>
    </source>
</reference>
<dbReference type="RefSeq" id="WP_106455429.1">
    <property type="nucleotide sequence ID" value="NZ_PXOH01000002.1"/>
</dbReference>
<organism evidence="7 8">
    <name type="scientific">Aphanothece hegewaldii CCALA 016</name>
    <dbReference type="NCBI Taxonomy" id="2107694"/>
    <lineage>
        <taxon>Bacteria</taxon>
        <taxon>Bacillati</taxon>
        <taxon>Cyanobacteriota</taxon>
        <taxon>Cyanophyceae</taxon>
        <taxon>Oscillatoriophycideae</taxon>
        <taxon>Chroococcales</taxon>
        <taxon>Aphanothecaceae</taxon>
        <taxon>Aphanothece</taxon>
    </lineage>
</organism>
<keyword evidence="4 5" id="KW-0472">Membrane</keyword>
<dbReference type="InterPro" id="IPR003807">
    <property type="entry name" value="DUF202"/>
</dbReference>
<evidence type="ECO:0000256" key="3">
    <source>
        <dbReference type="ARBA" id="ARBA00022989"/>
    </source>
</evidence>
<sequence>MNELPPRQTPNIQAELAKERNRAAAERTLMAWIRTCLSLISFGFGIDSIVGAILSFHKVSENLNHVRFSRVLGLSFIALGIYAMISAAIEHKRELRHIQRSVDYLYTPRRSLGLTVAIALICIGIYAFISILIKAYLTNHHSLL</sequence>
<evidence type="ECO:0000256" key="2">
    <source>
        <dbReference type="ARBA" id="ARBA00022692"/>
    </source>
</evidence>
<dbReference type="OrthoDB" id="582337at2"/>
<evidence type="ECO:0000313" key="7">
    <source>
        <dbReference type="EMBL" id="PSF39065.1"/>
    </source>
</evidence>
<feature type="transmembrane region" description="Helical" evidence="5">
    <location>
        <begin position="31"/>
        <end position="56"/>
    </location>
</feature>
<evidence type="ECO:0000259" key="6">
    <source>
        <dbReference type="Pfam" id="PF02656"/>
    </source>
</evidence>
<keyword evidence="8" id="KW-1185">Reference proteome</keyword>
<keyword evidence="3 5" id="KW-1133">Transmembrane helix</keyword>
<accession>A0A2T1M2V0</accession>
<dbReference type="Proteomes" id="UP000239001">
    <property type="component" value="Unassembled WGS sequence"/>
</dbReference>
<evidence type="ECO:0000256" key="4">
    <source>
        <dbReference type="ARBA" id="ARBA00023136"/>
    </source>
</evidence>
<comment type="caution">
    <text evidence="7">The sequence shown here is derived from an EMBL/GenBank/DDBJ whole genome shotgun (WGS) entry which is preliminary data.</text>
</comment>